<dbReference type="PANTHER" id="PTHR48081">
    <property type="entry name" value="AB HYDROLASE SUPERFAMILY PROTEIN C4A8.06C"/>
    <property type="match status" value="1"/>
</dbReference>
<keyword evidence="1 3" id="KW-0378">Hydrolase</keyword>
<dbReference type="InterPro" id="IPR050300">
    <property type="entry name" value="GDXG_lipolytic_enzyme"/>
</dbReference>
<evidence type="ECO:0000259" key="2">
    <source>
        <dbReference type="Pfam" id="PF20434"/>
    </source>
</evidence>
<gene>
    <name evidence="3" type="ORF">FFV09_17845</name>
</gene>
<name>A0A4Y6UXR9_SACBS</name>
<dbReference type="InterPro" id="IPR049492">
    <property type="entry name" value="BD-FAE-like_dom"/>
</dbReference>
<dbReference type="InterPro" id="IPR029058">
    <property type="entry name" value="AB_hydrolase_fold"/>
</dbReference>
<dbReference type="Proteomes" id="UP000316968">
    <property type="component" value="Chromosome"/>
</dbReference>
<dbReference type="Gene3D" id="3.40.50.1820">
    <property type="entry name" value="alpha/beta hydrolase"/>
    <property type="match status" value="1"/>
</dbReference>
<sequence>MNTQKTWSAVSADRPFVRLVPDVQFAQFAGGKTLSLNLLLPASDRPVPLILWIVGGAWVSCNAARNLPQLVRFAEQGYAVAAIEYRLAHEARFPAQIEDAKSALRFLRANAAKYGIDADRIGVWGHSAGGQLAALLGVTGGSPEYETADHLQQSTRVRAVAEFSGPIDIELDFQSEYHMPVMAMMLGGTIRMKPELARSTNPIAYLDGREVPPFLIMHGDADTTVPLRQSQLLHDALTEAGVSSEFCVLEGTGHSTAELLTRGDVLDKVGEFFDLHLKS</sequence>
<evidence type="ECO:0000256" key="1">
    <source>
        <dbReference type="ARBA" id="ARBA00022801"/>
    </source>
</evidence>
<proteinExistence type="predicted"/>
<organism evidence="3 4">
    <name type="scientific">Saccharibacillus brassicae</name>
    <dbReference type="NCBI Taxonomy" id="2583377"/>
    <lineage>
        <taxon>Bacteria</taxon>
        <taxon>Bacillati</taxon>
        <taxon>Bacillota</taxon>
        <taxon>Bacilli</taxon>
        <taxon>Bacillales</taxon>
        <taxon>Paenibacillaceae</taxon>
        <taxon>Saccharibacillus</taxon>
    </lineage>
</organism>
<dbReference type="GO" id="GO:0016787">
    <property type="term" value="F:hydrolase activity"/>
    <property type="evidence" value="ECO:0007669"/>
    <property type="project" value="UniProtKB-KW"/>
</dbReference>
<dbReference type="RefSeq" id="WP_141449081.1">
    <property type="nucleotide sequence ID" value="NZ_CP041217.1"/>
</dbReference>
<dbReference type="KEGG" id="saca:FFV09_17845"/>
<accession>A0A4Y6UXR9</accession>
<dbReference type="Pfam" id="PF20434">
    <property type="entry name" value="BD-FAE"/>
    <property type="match status" value="1"/>
</dbReference>
<evidence type="ECO:0000313" key="3">
    <source>
        <dbReference type="EMBL" id="QDH22539.1"/>
    </source>
</evidence>
<evidence type="ECO:0000313" key="4">
    <source>
        <dbReference type="Proteomes" id="UP000316968"/>
    </source>
</evidence>
<dbReference type="SUPFAM" id="SSF53474">
    <property type="entry name" value="alpha/beta-Hydrolases"/>
    <property type="match status" value="1"/>
</dbReference>
<dbReference type="PANTHER" id="PTHR48081:SF13">
    <property type="entry name" value="ALPHA_BETA HYDROLASE"/>
    <property type="match status" value="1"/>
</dbReference>
<feature type="domain" description="BD-FAE-like" evidence="2">
    <location>
        <begin position="38"/>
        <end position="237"/>
    </location>
</feature>
<protein>
    <submittedName>
        <fullName evidence="3">Alpha/beta hydrolase</fullName>
    </submittedName>
</protein>
<dbReference type="AlphaFoldDB" id="A0A4Y6UXR9"/>
<keyword evidence="4" id="KW-1185">Reference proteome</keyword>
<reference evidence="3 4" key="1">
    <citation type="submission" date="2019-06" db="EMBL/GenBank/DDBJ databases">
        <title>Saccharibacillus brassicae sp. nov., an endophytic bacterium isolated from Chinese cabbage seeds (Brassica pekinensis).</title>
        <authorList>
            <person name="Jiang L."/>
            <person name="Lee J."/>
            <person name="Kim S.W."/>
        </authorList>
    </citation>
    <scope>NUCLEOTIDE SEQUENCE [LARGE SCALE GENOMIC DNA]</scope>
    <source>
        <strain evidence="4">KCTC 43072 / ATSA2</strain>
    </source>
</reference>
<dbReference type="OrthoDB" id="179999at2"/>
<dbReference type="EMBL" id="CP041217">
    <property type="protein sequence ID" value="QDH22539.1"/>
    <property type="molecule type" value="Genomic_DNA"/>
</dbReference>